<comment type="caution">
    <text evidence="1">The sequence shown here is derived from an EMBL/GenBank/DDBJ whole genome shotgun (WGS) entry which is preliminary data.</text>
</comment>
<organism evidence="1 2">
    <name type="scientific">Streptomyces xantholiticus</name>
    <dbReference type="NCBI Taxonomy" id="68285"/>
    <lineage>
        <taxon>Bacteria</taxon>
        <taxon>Bacillati</taxon>
        <taxon>Actinomycetota</taxon>
        <taxon>Actinomycetes</taxon>
        <taxon>Kitasatosporales</taxon>
        <taxon>Streptomycetaceae</taxon>
        <taxon>Streptomyces</taxon>
    </lineage>
</organism>
<evidence type="ECO:0008006" key="3">
    <source>
        <dbReference type="Google" id="ProtNLM"/>
    </source>
</evidence>
<name>A0ABV1UVX9_9ACTN</name>
<sequence>MSALGGNSLSCLLLQSAVASRSFLPVLMRRLGCDAAAELLLCLDPRRIHTERLHTCPEPDHSSTNTADRLGTVSVDALLEGRELGAHPRQQLDLHGNGGHLHVSVMATDGTCERRGSDRLPCLALRRLGRLHGLLVCLFGNETPTCAASWRIGGRPRHGGFGRGLRTGA</sequence>
<proteinExistence type="predicted"/>
<reference evidence="1 2" key="1">
    <citation type="submission" date="2024-06" db="EMBL/GenBank/DDBJ databases">
        <title>The Natural Products Discovery Center: Release of the First 8490 Sequenced Strains for Exploring Actinobacteria Biosynthetic Diversity.</title>
        <authorList>
            <person name="Kalkreuter E."/>
            <person name="Kautsar S.A."/>
            <person name="Yang D."/>
            <person name="Bader C.D."/>
            <person name="Teijaro C.N."/>
            <person name="Fluegel L."/>
            <person name="Davis C.M."/>
            <person name="Simpson J.R."/>
            <person name="Lauterbach L."/>
            <person name="Steele A.D."/>
            <person name="Gui C."/>
            <person name="Meng S."/>
            <person name="Li G."/>
            <person name="Viehrig K."/>
            <person name="Ye F."/>
            <person name="Su P."/>
            <person name="Kiefer A.F."/>
            <person name="Nichols A."/>
            <person name="Cepeda A.J."/>
            <person name="Yan W."/>
            <person name="Fan B."/>
            <person name="Jiang Y."/>
            <person name="Adhikari A."/>
            <person name="Zheng C.-J."/>
            <person name="Schuster L."/>
            <person name="Cowan T.M."/>
            <person name="Smanski M.J."/>
            <person name="Chevrette M.G."/>
            <person name="De Carvalho L.P.S."/>
            <person name="Shen B."/>
        </authorList>
    </citation>
    <scope>NUCLEOTIDE SEQUENCE [LARGE SCALE GENOMIC DNA]</scope>
    <source>
        <strain evidence="1 2">NPDC000837</strain>
    </source>
</reference>
<evidence type="ECO:0000313" key="1">
    <source>
        <dbReference type="EMBL" id="MER6614896.1"/>
    </source>
</evidence>
<gene>
    <name evidence="1" type="ORF">ABT276_16290</name>
</gene>
<evidence type="ECO:0000313" key="2">
    <source>
        <dbReference type="Proteomes" id="UP001445472"/>
    </source>
</evidence>
<accession>A0ABV1UVX9</accession>
<dbReference type="EMBL" id="JBEPBX010000013">
    <property type="protein sequence ID" value="MER6614896.1"/>
    <property type="molecule type" value="Genomic_DNA"/>
</dbReference>
<keyword evidence="2" id="KW-1185">Reference proteome</keyword>
<dbReference type="Proteomes" id="UP001445472">
    <property type="component" value="Unassembled WGS sequence"/>
</dbReference>
<dbReference type="RefSeq" id="WP_351976598.1">
    <property type="nucleotide sequence ID" value="NZ_JBEPBX010000013.1"/>
</dbReference>
<protein>
    <recommendedName>
        <fullName evidence="3">Secreted protein</fullName>
    </recommendedName>
</protein>